<name>A0A5E4U5D7_9BURK</name>
<reference evidence="1 2" key="1">
    <citation type="submission" date="2019-08" db="EMBL/GenBank/DDBJ databases">
        <authorList>
            <person name="Peeters C."/>
        </authorList>
    </citation>
    <scope>NUCLEOTIDE SEQUENCE [LARGE SCALE GENOMIC DNA]</scope>
    <source>
        <strain evidence="1 2">LMG 31115</strain>
    </source>
</reference>
<sequence>MSMLSNGNENRALQVHFHLSMVKMALAPRN</sequence>
<evidence type="ECO:0000313" key="2">
    <source>
        <dbReference type="Proteomes" id="UP000333828"/>
    </source>
</evidence>
<dbReference type="Proteomes" id="UP000333828">
    <property type="component" value="Unassembled WGS sequence"/>
</dbReference>
<organism evidence="1 2">
    <name type="scientific">Pandoraea iniqua</name>
    <dbReference type="NCBI Taxonomy" id="2508288"/>
    <lineage>
        <taxon>Bacteria</taxon>
        <taxon>Pseudomonadati</taxon>
        <taxon>Pseudomonadota</taxon>
        <taxon>Betaproteobacteria</taxon>
        <taxon>Burkholderiales</taxon>
        <taxon>Burkholderiaceae</taxon>
        <taxon>Pandoraea</taxon>
    </lineage>
</organism>
<accession>A0A5E4U5D7</accession>
<evidence type="ECO:0000313" key="1">
    <source>
        <dbReference type="EMBL" id="VVD99040.1"/>
    </source>
</evidence>
<protein>
    <submittedName>
        <fullName evidence="1">Uncharacterized protein</fullName>
    </submittedName>
</protein>
<dbReference type="EMBL" id="CABPSI010000002">
    <property type="protein sequence ID" value="VVD99040.1"/>
    <property type="molecule type" value="Genomic_DNA"/>
</dbReference>
<keyword evidence="2" id="KW-1185">Reference proteome</keyword>
<gene>
    <name evidence="1" type="ORF">PIN31115_02005</name>
</gene>
<dbReference type="AlphaFoldDB" id="A0A5E4U5D7"/>
<proteinExistence type="predicted"/>